<name>A0A816B2A9_ADIRI</name>
<accession>A0A816B2A9</accession>
<dbReference type="Pfam" id="PF10551">
    <property type="entry name" value="MULE"/>
    <property type="match status" value="1"/>
</dbReference>
<feature type="region of interest" description="Disordered" evidence="1">
    <location>
        <begin position="580"/>
        <end position="603"/>
    </location>
</feature>
<feature type="compositionally biased region" description="Basic and acidic residues" evidence="1">
    <location>
        <begin position="592"/>
        <end position="603"/>
    </location>
</feature>
<organism evidence="3 4">
    <name type="scientific">Adineta ricciae</name>
    <name type="common">Rotifer</name>
    <dbReference type="NCBI Taxonomy" id="249248"/>
    <lineage>
        <taxon>Eukaryota</taxon>
        <taxon>Metazoa</taxon>
        <taxon>Spiralia</taxon>
        <taxon>Gnathifera</taxon>
        <taxon>Rotifera</taxon>
        <taxon>Eurotatoria</taxon>
        <taxon>Bdelloidea</taxon>
        <taxon>Adinetida</taxon>
        <taxon>Adinetidae</taxon>
        <taxon>Adineta</taxon>
    </lineage>
</organism>
<feature type="compositionally biased region" description="Basic residues" evidence="1">
    <location>
        <begin position="30"/>
        <end position="40"/>
    </location>
</feature>
<evidence type="ECO:0000313" key="4">
    <source>
        <dbReference type="Proteomes" id="UP000663828"/>
    </source>
</evidence>
<protein>
    <recommendedName>
        <fullName evidence="2">MULE transposase domain-containing protein</fullName>
    </recommendedName>
</protein>
<dbReference type="AlphaFoldDB" id="A0A816B2A9"/>
<feature type="domain" description="MULE transposase" evidence="2">
    <location>
        <begin position="297"/>
        <end position="394"/>
    </location>
</feature>
<proteinExistence type="predicted"/>
<dbReference type="Proteomes" id="UP000663828">
    <property type="component" value="Unassembled WGS sequence"/>
</dbReference>
<gene>
    <name evidence="3" type="ORF">XAT740_LOCUS47949</name>
</gene>
<dbReference type="InterPro" id="IPR018289">
    <property type="entry name" value="MULE_transposase_dom"/>
</dbReference>
<feature type="region of interest" description="Disordered" evidence="1">
    <location>
        <begin position="1"/>
        <end position="46"/>
    </location>
</feature>
<evidence type="ECO:0000256" key="1">
    <source>
        <dbReference type="SAM" id="MobiDB-lite"/>
    </source>
</evidence>
<comment type="caution">
    <text evidence="3">The sequence shown here is derived from an EMBL/GenBank/DDBJ whole genome shotgun (WGS) entry which is preliminary data.</text>
</comment>
<evidence type="ECO:0000259" key="2">
    <source>
        <dbReference type="Pfam" id="PF10551"/>
    </source>
</evidence>
<reference evidence="3" key="1">
    <citation type="submission" date="2021-02" db="EMBL/GenBank/DDBJ databases">
        <authorList>
            <person name="Nowell W R."/>
        </authorList>
    </citation>
    <scope>NUCLEOTIDE SEQUENCE</scope>
</reference>
<keyword evidence="4" id="KW-1185">Reference proteome</keyword>
<evidence type="ECO:0000313" key="3">
    <source>
        <dbReference type="EMBL" id="CAF1603167.1"/>
    </source>
</evidence>
<dbReference type="EMBL" id="CAJNOR010006766">
    <property type="protein sequence ID" value="CAF1603167.1"/>
    <property type="molecule type" value="Genomic_DNA"/>
</dbReference>
<sequence>MVATTRSAAARRQRSPSTNNVNSPASVNKAHSKKKKKVAKQHIPPFTELISTEPMITTTTACPNVIDDTTTASPPACTLETALHHQDHHSISNNINNDEQNLGFLSTSIHSINNDLHDNVCVIDDNNEFYAVTSWSVDTGEIEWCKTNRGNDRLCIYKSSNFVERNHPPNYQNAKRLLILQKIKDRVLSEPSSVTRIIEDEYIKGNLNSEERCHFLLPQAQGRGTFPIKFPSKFYKIRAELLPPTPKSLDFEVPTFYSTTHQGETFLLYDATHKKLGGRLMIFSTRYLIQMLCSCEVTLVDGTFKTRPTMFSQVYVIMGQHLDEAIPLVWCLAPKRTQGVYEKIFKFLMRKSMEFGFNFEAKCAYLDFELATLNALEKMFPDISIHGCWYHFTQSVYRNIQKIGLSTLYDQNEETKVWLKSFMALPLVKDTVVRAATDYLIDNPPVSHHLLNEFSDYFRKQWIDRVPVKYWNLGPIHLRCNNIMEGYNNRLQHRFGAHPKSWSFIHFLKGEEAIIIMRTAQIQSGNYRQKAIPFSFGNEQGRKKTKQIKNLWRLFQVSKITLQKYVTNLSYFVGESPMIRKKKDSQNPTSPDDDKNVGDKNSD</sequence>